<accession>A0A0H5R4I3</accession>
<dbReference type="GO" id="GO:0005524">
    <property type="term" value="F:ATP binding"/>
    <property type="evidence" value="ECO:0007669"/>
    <property type="project" value="UniProtKB-KW"/>
</dbReference>
<dbReference type="AlphaFoldDB" id="A0A0H5R4I3"/>
<sequence>MPSVECRSCFAMVESDLTQLCRFKTFSGIHVGYQYDDHGSNDQIPETIAILLLNPRPPKAPYSKIGDLCCAACKYKIGAIKQFDSGDFGALLKATTVTYNSVPISSWKTVVEQREWASCQVCQPDQPPSDTSFLIKQTFNEDLTLVDTSTPVPQLTKSSPYDYQVDMYQRAMAMPDNSLIFLPTGFGKTLISAMFIRRMLQLNPLFSALFIVETNALAIQQYTVLINELGDLSIRILVGSMLPSKPNINHIAELRSADIIVATAGSYLNAVEQNLLDFGRICALVMDEAHHCAKNHLFNSLLHKLYGAHRPKIMALTASPAGELDLLQTSEKLEKLLKRLIARPIAPSKATLAALRKKSPRTPLLQVVVKQNRHEHELLERIRKYFLDIAERYFNQLLPLQSVTFPSAPFFAMTQLLRPEDEPLSEHLVEVYNACSELNELGLKWSWDKVGETIKSKNCFGAKEFISAVVPDSNFQGSVVNKIEELVTQHYDADPKGFSALIFVSTRGLAIELVKHISRIPFIKAEAMVGISEMTLAQQKTVLSKFRDQVINVVVSTSVCGEGVDIPACCLVICTCLPNSMISFVQIRGRIRSNESARYLSMVRERRDMHVEGLVLREDNMNEAIQQINQLEADSDVPDAVDQKGHKRICGSRDLLTLAKQLKPDPIIGRLQQRVLYSEESRTGPPHCPIFTVKASLPKWDGTSQNGIGYGPTKKIARYDAIVALHQQPGFSEV</sequence>
<dbReference type="Gene3D" id="3.30.160.20">
    <property type="match status" value="1"/>
</dbReference>
<dbReference type="InterPro" id="IPR027417">
    <property type="entry name" value="P-loop_NTPase"/>
</dbReference>
<reference evidence="5" key="1">
    <citation type="submission" date="2015-04" db="EMBL/GenBank/DDBJ databases">
        <title>The genome sequence of the plant pathogenic Rhizarian Plasmodiophora brassicae reveals insights in its biotrophic life cycle and the origin of chitin synthesis.</title>
        <authorList>
            <person name="Schwelm A."/>
            <person name="Fogelqvist J."/>
            <person name="Knaust A."/>
            <person name="Julke S."/>
            <person name="Lilja T."/>
            <person name="Dhandapani V."/>
            <person name="Bonilla-Rosso G."/>
            <person name="Karlsson M."/>
            <person name="Shevchenko A."/>
            <person name="Choi S.R."/>
            <person name="Kim H.G."/>
            <person name="Park J.Y."/>
            <person name="Lim Y.P."/>
            <person name="Ludwig-Muller J."/>
            <person name="Dixelius C."/>
        </authorList>
    </citation>
    <scope>NUCLEOTIDE SEQUENCE</scope>
    <source>
        <tissue evidence="5">Potato root galls</tissue>
    </source>
</reference>
<dbReference type="GO" id="GO:0005737">
    <property type="term" value="C:cytoplasm"/>
    <property type="evidence" value="ECO:0007669"/>
    <property type="project" value="TreeGrafter"/>
</dbReference>
<evidence type="ECO:0000256" key="1">
    <source>
        <dbReference type="ARBA" id="ARBA00022741"/>
    </source>
</evidence>
<evidence type="ECO:0000259" key="4">
    <source>
        <dbReference type="PROSITE" id="PS51194"/>
    </source>
</evidence>
<dbReference type="Gene3D" id="3.40.50.300">
    <property type="entry name" value="P-loop containing nucleotide triphosphate hydrolases"/>
    <property type="match status" value="2"/>
</dbReference>
<dbReference type="PANTHER" id="PTHR14074:SF16">
    <property type="entry name" value="ANTIVIRAL INNATE IMMUNE RESPONSE RECEPTOR RIG-I"/>
    <property type="match status" value="1"/>
</dbReference>
<dbReference type="InterPro" id="IPR001650">
    <property type="entry name" value="Helicase_C-like"/>
</dbReference>
<evidence type="ECO:0000259" key="3">
    <source>
        <dbReference type="PROSITE" id="PS51192"/>
    </source>
</evidence>
<dbReference type="InterPro" id="IPR051363">
    <property type="entry name" value="RLR_Helicase"/>
</dbReference>
<evidence type="ECO:0008006" key="6">
    <source>
        <dbReference type="Google" id="ProtNLM"/>
    </source>
</evidence>
<organism evidence="5">
    <name type="scientific">Spongospora subterranea</name>
    <dbReference type="NCBI Taxonomy" id="70186"/>
    <lineage>
        <taxon>Eukaryota</taxon>
        <taxon>Sar</taxon>
        <taxon>Rhizaria</taxon>
        <taxon>Endomyxa</taxon>
        <taxon>Phytomyxea</taxon>
        <taxon>Plasmodiophorida</taxon>
        <taxon>Plasmodiophoridae</taxon>
        <taxon>Spongospora</taxon>
    </lineage>
</organism>
<dbReference type="EMBL" id="HACM01008673">
    <property type="protein sequence ID" value="CRZ09115.1"/>
    <property type="molecule type" value="Transcribed_RNA"/>
</dbReference>
<dbReference type="Pfam" id="PF00271">
    <property type="entry name" value="Helicase_C"/>
    <property type="match status" value="1"/>
</dbReference>
<dbReference type="PANTHER" id="PTHR14074">
    <property type="entry name" value="HELICASE WITH DEATH DOMAIN-RELATED"/>
    <property type="match status" value="1"/>
</dbReference>
<feature type="domain" description="Helicase ATP-binding" evidence="3">
    <location>
        <begin position="169"/>
        <end position="338"/>
    </location>
</feature>
<evidence type="ECO:0000313" key="5">
    <source>
        <dbReference type="EMBL" id="CRZ09115.1"/>
    </source>
</evidence>
<dbReference type="PROSITE" id="PS51192">
    <property type="entry name" value="HELICASE_ATP_BIND_1"/>
    <property type="match status" value="1"/>
</dbReference>
<dbReference type="GO" id="GO:0003676">
    <property type="term" value="F:nucleic acid binding"/>
    <property type="evidence" value="ECO:0007669"/>
    <property type="project" value="InterPro"/>
</dbReference>
<dbReference type="PROSITE" id="PS51194">
    <property type="entry name" value="HELICASE_CTER"/>
    <property type="match status" value="1"/>
</dbReference>
<dbReference type="SMART" id="SM00487">
    <property type="entry name" value="DEXDc"/>
    <property type="match status" value="1"/>
</dbReference>
<dbReference type="SMART" id="SM00490">
    <property type="entry name" value="HELICc"/>
    <property type="match status" value="1"/>
</dbReference>
<proteinExistence type="predicted"/>
<feature type="domain" description="Helicase C-terminal" evidence="4">
    <location>
        <begin position="486"/>
        <end position="636"/>
    </location>
</feature>
<keyword evidence="2" id="KW-0067">ATP-binding</keyword>
<dbReference type="Pfam" id="PF00270">
    <property type="entry name" value="DEAD"/>
    <property type="match status" value="1"/>
</dbReference>
<keyword evidence="1" id="KW-0547">Nucleotide-binding</keyword>
<dbReference type="InterPro" id="IPR014001">
    <property type="entry name" value="Helicase_ATP-bd"/>
</dbReference>
<evidence type="ECO:0000256" key="2">
    <source>
        <dbReference type="ARBA" id="ARBA00022840"/>
    </source>
</evidence>
<protein>
    <recommendedName>
        <fullName evidence="6">DNA helicase</fullName>
    </recommendedName>
</protein>
<dbReference type="SUPFAM" id="SSF54768">
    <property type="entry name" value="dsRNA-binding domain-like"/>
    <property type="match status" value="1"/>
</dbReference>
<dbReference type="InterPro" id="IPR011545">
    <property type="entry name" value="DEAD/DEAH_box_helicase_dom"/>
</dbReference>
<dbReference type="SUPFAM" id="SSF52540">
    <property type="entry name" value="P-loop containing nucleoside triphosphate hydrolases"/>
    <property type="match status" value="1"/>
</dbReference>
<name>A0A0H5R4I3_9EUKA</name>